<dbReference type="GO" id="GO:0016740">
    <property type="term" value="F:transferase activity"/>
    <property type="evidence" value="ECO:0007669"/>
    <property type="project" value="UniProtKB-KW"/>
</dbReference>
<dbReference type="RefSeq" id="XP_007510878.1">
    <property type="nucleotide sequence ID" value="XM_007510816.1"/>
</dbReference>
<dbReference type="PANTHER" id="PTHR12203">
    <property type="entry name" value="KDEL LYS-ASP-GLU-LEU CONTAINING - RELATED"/>
    <property type="match status" value="1"/>
</dbReference>
<proteinExistence type="inferred from homology"/>
<accession>K8F2B5</accession>
<name>K8F2B5_9CHLO</name>
<dbReference type="PANTHER" id="PTHR12203:SF35">
    <property type="entry name" value="PROTEIN O-GLUCOSYLTRANSFERASE 1"/>
    <property type="match status" value="1"/>
</dbReference>
<dbReference type="AlphaFoldDB" id="K8F2B5"/>
<dbReference type="Proteomes" id="UP000198341">
    <property type="component" value="Chromosome 9"/>
</dbReference>
<evidence type="ECO:0000256" key="1">
    <source>
        <dbReference type="ARBA" id="ARBA00010118"/>
    </source>
</evidence>
<dbReference type="KEGG" id="bpg:Bathy09g02660"/>
<evidence type="ECO:0000256" key="2">
    <source>
        <dbReference type="ARBA" id="ARBA00022679"/>
    </source>
</evidence>
<evidence type="ECO:0000256" key="3">
    <source>
        <dbReference type="SAM" id="MobiDB-lite"/>
    </source>
</evidence>
<dbReference type="EMBL" id="FO082270">
    <property type="protein sequence ID" value="CCO66438.1"/>
    <property type="molecule type" value="Genomic_DNA"/>
</dbReference>
<evidence type="ECO:0000313" key="6">
    <source>
        <dbReference type="Proteomes" id="UP000198341"/>
    </source>
</evidence>
<dbReference type="SMART" id="SM00672">
    <property type="entry name" value="CAP10"/>
    <property type="match status" value="1"/>
</dbReference>
<dbReference type="InterPro" id="IPR051091">
    <property type="entry name" value="O-Glucosyltr/Glycosyltrsf_90"/>
</dbReference>
<sequence length="547" mass="61800">MGRSLSSSSHENNNNNGQHGEKSSLLSSSGRDRDGKRDAQRTNEKESGESTFQYLSSILVSALALTGAVVGVVSVWQRCQGGNCIPEGFLLPGDHSWDVTTFQDILDTREALLPEQKRMPTHLFTWTEKYGFKSWTIKETGTPENVDDRSSGVVQFLNAIMPKEFPERFKAGQAPFHVPWVTSDFPQVECIDSEKGCPNLPTRIFSFGTVPKNNKRMIGLSQAPTLPFTPCLAHAYDPVKTQCDWFSTKNPDPKQPMCASARLDFKNYNSESAERKAFDKLLNKAVWRGSDWHYLEAYPKVGTLDANRYVRIAGLCDKDIDTIQENILDNRGRSDTDVRHRVPPRLRAAIIANKYPDNYDIKFSDSNPRAPAENCIDDRIPLFSSGDVWNACQFEKYKYLVDIGGGGGTSWKSTFRFLAMPGVLFHHETMMRDSFYDDITPWVHYIPLNEDMSDLHEKFLWAESHPEEAFKISKQATQFVKDFITPDGLKEHARKHFVPEMKDYIEGYTVAKEDYNLTTADMVNKYSGGTLQVTLYEGIGPAYSAGP</sequence>
<comment type="similarity">
    <text evidence="1">Belongs to the glycosyltransferase 90 family.</text>
</comment>
<dbReference type="eggNOG" id="KOG2458">
    <property type="taxonomic scope" value="Eukaryota"/>
</dbReference>
<reference evidence="5 6" key="1">
    <citation type="submission" date="2011-10" db="EMBL/GenBank/DDBJ databases">
        <authorList>
            <person name="Genoscope - CEA"/>
        </authorList>
    </citation>
    <scope>NUCLEOTIDE SEQUENCE [LARGE SCALE GENOMIC DNA]</scope>
    <source>
        <strain evidence="5 6">RCC 1105</strain>
    </source>
</reference>
<evidence type="ECO:0000259" key="4">
    <source>
        <dbReference type="SMART" id="SM00672"/>
    </source>
</evidence>
<evidence type="ECO:0000313" key="5">
    <source>
        <dbReference type="EMBL" id="CCO66438.1"/>
    </source>
</evidence>
<protein>
    <recommendedName>
        <fullName evidence="4">Glycosyl transferase CAP10 domain-containing protein</fullName>
    </recommendedName>
</protein>
<keyword evidence="6" id="KW-1185">Reference proteome</keyword>
<organism evidence="5 6">
    <name type="scientific">Bathycoccus prasinos</name>
    <dbReference type="NCBI Taxonomy" id="41875"/>
    <lineage>
        <taxon>Eukaryota</taxon>
        <taxon>Viridiplantae</taxon>
        <taxon>Chlorophyta</taxon>
        <taxon>Mamiellophyceae</taxon>
        <taxon>Mamiellales</taxon>
        <taxon>Bathycoccaceae</taxon>
        <taxon>Bathycoccus</taxon>
    </lineage>
</organism>
<dbReference type="Pfam" id="PF05686">
    <property type="entry name" value="Glyco_transf_90"/>
    <property type="match status" value="1"/>
</dbReference>
<dbReference type="GeneID" id="19013773"/>
<gene>
    <name evidence="5" type="ORF">Bathy09g02660</name>
</gene>
<feature type="domain" description="Glycosyl transferase CAP10" evidence="4">
    <location>
        <begin position="298"/>
        <end position="497"/>
    </location>
</feature>
<dbReference type="OrthoDB" id="535029at2759"/>
<feature type="compositionally biased region" description="Basic and acidic residues" evidence="3">
    <location>
        <begin position="30"/>
        <end position="48"/>
    </location>
</feature>
<feature type="compositionally biased region" description="Low complexity" evidence="3">
    <location>
        <begin position="1"/>
        <end position="16"/>
    </location>
</feature>
<feature type="region of interest" description="Disordered" evidence="3">
    <location>
        <begin position="1"/>
        <end position="48"/>
    </location>
</feature>
<keyword evidence="2" id="KW-0808">Transferase</keyword>
<dbReference type="InterPro" id="IPR006598">
    <property type="entry name" value="CAP10"/>
</dbReference>